<dbReference type="OrthoDB" id="9808360at2"/>
<feature type="compositionally biased region" description="Basic and acidic residues" evidence="2">
    <location>
        <begin position="139"/>
        <end position="149"/>
    </location>
</feature>
<organism evidence="3 4">
    <name type="scientific">Permianibacter aggregans</name>
    <dbReference type="NCBI Taxonomy" id="1510150"/>
    <lineage>
        <taxon>Bacteria</taxon>
        <taxon>Pseudomonadati</taxon>
        <taxon>Pseudomonadota</taxon>
        <taxon>Gammaproteobacteria</taxon>
        <taxon>Pseudomonadales</taxon>
        <taxon>Pseudomonadaceae</taxon>
        <taxon>Permianibacter</taxon>
    </lineage>
</organism>
<dbReference type="InterPro" id="IPR036390">
    <property type="entry name" value="WH_DNA-bd_sf"/>
</dbReference>
<dbReference type="InterPro" id="IPR036388">
    <property type="entry name" value="WH-like_DNA-bd_sf"/>
</dbReference>
<reference evidence="3 4" key="1">
    <citation type="submission" date="2019-03" db="EMBL/GenBank/DDBJ databases">
        <title>Genomic Encyclopedia of Type Strains, Phase IV (KMG-IV): sequencing the most valuable type-strain genomes for metagenomic binning, comparative biology and taxonomic classification.</title>
        <authorList>
            <person name="Goeker M."/>
        </authorList>
    </citation>
    <scope>NUCLEOTIDE SEQUENCE [LARGE SCALE GENOMIC DNA]</scope>
    <source>
        <strain evidence="3 4">DSM 103792</strain>
    </source>
</reference>
<dbReference type="PROSITE" id="PS01332">
    <property type="entry name" value="HTH_RRF2_1"/>
    <property type="match status" value="1"/>
</dbReference>
<dbReference type="InterPro" id="IPR030489">
    <property type="entry name" value="TR_Rrf2-type_CS"/>
</dbReference>
<dbReference type="EMBL" id="SNYM01000021">
    <property type="protein sequence ID" value="TDQ45100.1"/>
    <property type="molecule type" value="Genomic_DNA"/>
</dbReference>
<comment type="caution">
    <text evidence="3">The sequence shown here is derived from an EMBL/GenBank/DDBJ whole genome shotgun (WGS) entry which is preliminary data.</text>
</comment>
<dbReference type="PANTHER" id="PTHR33221">
    <property type="entry name" value="WINGED HELIX-TURN-HELIX TRANSCRIPTIONAL REGULATOR, RRF2 FAMILY"/>
    <property type="match status" value="1"/>
</dbReference>
<evidence type="ECO:0000256" key="2">
    <source>
        <dbReference type="SAM" id="MobiDB-lite"/>
    </source>
</evidence>
<keyword evidence="4" id="KW-1185">Reference proteome</keyword>
<feature type="region of interest" description="Disordered" evidence="2">
    <location>
        <begin position="139"/>
        <end position="166"/>
    </location>
</feature>
<dbReference type="RefSeq" id="WP_133592907.1">
    <property type="nucleotide sequence ID" value="NZ_CP037953.1"/>
</dbReference>
<dbReference type="FunFam" id="1.10.10.10:FF:000026">
    <property type="entry name" value="HTH-type transcriptional regulator IscR"/>
    <property type="match status" value="1"/>
</dbReference>
<dbReference type="PROSITE" id="PS51197">
    <property type="entry name" value="HTH_RRF2_2"/>
    <property type="match status" value="1"/>
</dbReference>
<dbReference type="Gene3D" id="1.10.10.10">
    <property type="entry name" value="Winged helix-like DNA-binding domain superfamily/Winged helix DNA-binding domain"/>
    <property type="match status" value="1"/>
</dbReference>
<dbReference type="GO" id="GO:0005829">
    <property type="term" value="C:cytosol"/>
    <property type="evidence" value="ECO:0007669"/>
    <property type="project" value="TreeGrafter"/>
</dbReference>
<keyword evidence="1" id="KW-0238">DNA-binding</keyword>
<dbReference type="Proteomes" id="UP000295375">
    <property type="component" value="Unassembled WGS sequence"/>
</dbReference>
<protein>
    <submittedName>
        <fullName evidence="3">BadM/Rrf2 family transcriptional regulator</fullName>
    </submittedName>
</protein>
<name>A0A4R6UEA1_9GAMM</name>
<dbReference type="PANTHER" id="PTHR33221:SF5">
    <property type="entry name" value="HTH-TYPE TRANSCRIPTIONAL REGULATOR ISCR"/>
    <property type="match status" value="1"/>
</dbReference>
<gene>
    <name evidence="3" type="ORF">EV696_12164</name>
</gene>
<dbReference type="GO" id="GO:0003677">
    <property type="term" value="F:DNA binding"/>
    <property type="evidence" value="ECO:0007669"/>
    <property type="project" value="UniProtKB-KW"/>
</dbReference>
<accession>A0A4R6UEA1</accession>
<dbReference type="InterPro" id="IPR000944">
    <property type="entry name" value="Tscrpt_reg_Rrf2"/>
</dbReference>
<dbReference type="SUPFAM" id="SSF46785">
    <property type="entry name" value="Winged helix' DNA-binding domain"/>
    <property type="match status" value="1"/>
</dbReference>
<evidence type="ECO:0000313" key="4">
    <source>
        <dbReference type="Proteomes" id="UP000295375"/>
    </source>
</evidence>
<evidence type="ECO:0000256" key="1">
    <source>
        <dbReference type="ARBA" id="ARBA00023125"/>
    </source>
</evidence>
<dbReference type="Pfam" id="PF02082">
    <property type="entry name" value="Rrf2"/>
    <property type="match status" value="1"/>
</dbReference>
<dbReference type="GO" id="GO:0003700">
    <property type="term" value="F:DNA-binding transcription factor activity"/>
    <property type="evidence" value="ECO:0007669"/>
    <property type="project" value="TreeGrafter"/>
</dbReference>
<dbReference type="NCBIfam" id="TIGR00738">
    <property type="entry name" value="rrf2_super"/>
    <property type="match status" value="1"/>
</dbReference>
<sequence length="166" mass="18168">MKLSTKGRYAVTAMLDLALHYDKGHTALSEISARQGISLSYLEQLFAQLRRDGLVTSSRGPGGGYRLGREAGEISVAEVINAVHENIDATRCGGKGTCQDGEECLTHKLWEDLSGQIHDFLSSISLAQVIERREVKKIAHRQDRQDAKNRIPVAVDEGAEQSVPVV</sequence>
<dbReference type="AlphaFoldDB" id="A0A4R6UEA1"/>
<proteinExistence type="predicted"/>
<evidence type="ECO:0000313" key="3">
    <source>
        <dbReference type="EMBL" id="TDQ45100.1"/>
    </source>
</evidence>